<dbReference type="Proteomes" id="UP001497535">
    <property type="component" value="Unassembled WGS sequence"/>
</dbReference>
<keyword evidence="2" id="KW-1185">Reference proteome</keyword>
<name>A0ACB0YBR8_MELEN</name>
<dbReference type="EMBL" id="CAVMJV010000009">
    <property type="protein sequence ID" value="CAK5040118.1"/>
    <property type="molecule type" value="Genomic_DNA"/>
</dbReference>
<evidence type="ECO:0000313" key="1">
    <source>
        <dbReference type="EMBL" id="CAK5040118.1"/>
    </source>
</evidence>
<protein>
    <submittedName>
        <fullName evidence="1">Uncharacterized protein</fullName>
    </submittedName>
</protein>
<sequence length="52" mass="5578">MAVRNQLLSPNEETSEAPPVTSLSSSPITEFATNKELCLATSLINDFGIVLK</sequence>
<reference evidence="1" key="1">
    <citation type="submission" date="2023-11" db="EMBL/GenBank/DDBJ databases">
        <authorList>
            <person name="Poullet M."/>
        </authorList>
    </citation>
    <scope>NUCLEOTIDE SEQUENCE</scope>
    <source>
        <strain evidence="1">E1834</strain>
    </source>
</reference>
<accession>A0ACB0YBR8</accession>
<organism evidence="1 2">
    <name type="scientific">Meloidogyne enterolobii</name>
    <name type="common">Root-knot nematode worm</name>
    <name type="synonym">Meloidogyne mayaguensis</name>
    <dbReference type="NCBI Taxonomy" id="390850"/>
    <lineage>
        <taxon>Eukaryota</taxon>
        <taxon>Metazoa</taxon>
        <taxon>Ecdysozoa</taxon>
        <taxon>Nematoda</taxon>
        <taxon>Chromadorea</taxon>
        <taxon>Rhabditida</taxon>
        <taxon>Tylenchina</taxon>
        <taxon>Tylenchomorpha</taxon>
        <taxon>Tylenchoidea</taxon>
        <taxon>Meloidogynidae</taxon>
        <taxon>Meloidogyninae</taxon>
        <taxon>Meloidogyne</taxon>
    </lineage>
</organism>
<comment type="caution">
    <text evidence="1">The sequence shown here is derived from an EMBL/GenBank/DDBJ whole genome shotgun (WGS) entry which is preliminary data.</text>
</comment>
<gene>
    <name evidence="1" type="ORF">MENTE1834_LOCUS10139</name>
</gene>
<evidence type="ECO:0000313" key="2">
    <source>
        <dbReference type="Proteomes" id="UP001497535"/>
    </source>
</evidence>
<proteinExistence type="predicted"/>